<reference evidence="3" key="1">
    <citation type="journal article" date="2019" name="Int. J. Syst. Evol. Microbiol.">
        <title>The Global Catalogue of Microorganisms (GCM) 10K type strain sequencing project: providing services to taxonomists for standard genome sequencing and annotation.</title>
        <authorList>
            <consortium name="The Broad Institute Genomics Platform"/>
            <consortium name="The Broad Institute Genome Sequencing Center for Infectious Disease"/>
            <person name="Wu L."/>
            <person name="Ma J."/>
        </authorList>
    </citation>
    <scope>NUCLEOTIDE SEQUENCE [LARGE SCALE GENOMIC DNA]</scope>
    <source>
        <strain evidence="3">NBRC 104970</strain>
    </source>
</reference>
<keyword evidence="1" id="KW-0732">Signal</keyword>
<dbReference type="Proteomes" id="UP001156836">
    <property type="component" value="Unassembled WGS sequence"/>
</dbReference>
<evidence type="ECO:0000313" key="3">
    <source>
        <dbReference type="Proteomes" id="UP001156836"/>
    </source>
</evidence>
<organism evidence="2 3">
    <name type="scientific">Chitiniphilus shinanonensis</name>
    <dbReference type="NCBI Taxonomy" id="553088"/>
    <lineage>
        <taxon>Bacteria</taxon>
        <taxon>Pseudomonadati</taxon>
        <taxon>Pseudomonadota</taxon>
        <taxon>Betaproteobacteria</taxon>
        <taxon>Neisseriales</taxon>
        <taxon>Chitinibacteraceae</taxon>
        <taxon>Chitiniphilus</taxon>
    </lineage>
</organism>
<dbReference type="EMBL" id="BSOZ01000003">
    <property type="protein sequence ID" value="GLS03197.1"/>
    <property type="molecule type" value="Genomic_DNA"/>
</dbReference>
<proteinExistence type="predicted"/>
<comment type="caution">
    <text evidence="2">The sequence shown here is derived from an EMBL/GenBank/DDBJ whole genome shotgun (WGS) entry which is preliminary data.</text>
</comment>
<sequence>MKPIGLLAALPLAFGLVACDKAAESVEKHGNAVIENVTRDAASAVASEARQALDQVKQQAGEALAGVDASGVAAEVKRHGEALKDSARRLAGTDWRPLDDYVGQYPRDMGLFTELSPIMPELKKLLGDKLDTFRDHMGTQGPLSRDQVLFVTGNKPHQGGENAAYLLIDTAKRRLEVGLVEQGKLTVYASPGDALPRPKDVQTLLTNLNSV</sequence>
<evidence type="ECO:0000313" key="2">
    <source>
        <dbReference type="EMBL" id="GLS03197.1"/>
    </source>
</evidence>
<protein>
    <recommendedName>
        <fullName evidence="4">Lipoprotein</fullName>
    </recommendedName>
</protein>
<accession>A0ABQ6BPL4</accession>
<keyword evidence="3" id="KW-1185">Reference proteome</keyword>
<dbReference type="RefSeq" id="WP_018747885.1">
    <property type="nucleotide sequence ID" value="NZ_BSOZ01000003.1"/>
</dbReference>
<evidence type="ECO:0008006" key="4">
    <source>
        <dbReference type="Google" id="ProtNLM"/>
    </source>
</evidence>
<feature type="chain" id="PRO_5046380348" description="Lipoprotein" evidence="1">
    <location>
        <begin position="19"/>
        <end position="211"/>
    </location>
</feature>
<evidence type="ECO:0000256" key="1">
    <source>
        <dbReference type="SAM" id="SignalP"/>
    </source>
</evidence>
<dbReference type="PROSITE" id="PS51257">
    <property type="entry name" value="PROKAR_LIPOPROTEIN"/>
    <property type="match status" value="1"/>
</dbReference>
<name>A0ABQ6BPL4_9NEIS</name>
<gene>
    <name evidence="2" type="ORF">GCM10007860_03400</name>
</gene>
<feature type="signal peptide" evidence="1">
    <location>
        <begin position="1"/>
        <end position="18"/>
    </location>
</feature>